<sequence>MKNYTLRDPMSKAVAQDDKFSFKKKTVSTAEVSKSPKIPFLNRPPPPSPRNGYNKTNFTNNSIPGVRVVLASACVHARVGSYFPRLCSSCITGRRLAYDKRRHVRRDARRVNRIVGVAALAVTTVPHAIQRYIYSQNIVICTVWRRVATLYYRYIQFTSSNVHDVATHRHAQATVRLPFSLSSMVLFTTRYGDASAREPAGRKPRASGGTGACNSVDREFHFDNEMTQL</sequence>
<reference evidence="2 3" key="1">
    <citation type="journal article" date="2019" name="Commun. Biol.">
        <title>The bagworm genome reveals a unique fibroin gene that provides high tensile strength.</title>
        <authorList>
            <person name="Kono N."/>
            <person name="Nakamura H."/>
            <person name="Ohtoshi R."/>
            <person name="Tomita M."/>
            <person name="Numata K."/>
            <person name="Arakawa K."/>
        </authorList>
    </citation>
    <scope>NUCLEOTIDE SEQUENCE [LARGE SCALE GENOMIC DNA]</scope>
</reference>
<organism evidence="2 3">
    <name type="scientific">Eumeta variegata</name>
    <name type="common">Bagworm moth</name>
    <name type="synonym">Eumeta japonica</name>
    <dbReference type="NCBI Taxonomy" id="151549"/>
    <lineage>
        <taxon>Eukaryota</taxon>
        <taxon>Metazoa</taxon>
        <taxon>Ecdysozoa</taxon>
        <taxon>Arthropoda</taxon>
        <taxon>Hexapoda</taxon>
        <taxon>Insecta</taxon>
        <taxon>Pterygota</taxon>
        <taxon>Neoptera</taxon>
        <taxon>Endopterygota</taxon>
        <taxon>Lepidoptera</taxon>
        <taxon>Glossata</taxon>
        <taxon>Ditrysia</taxon>
        <taxon>Tineoidea</taxon>
        <taxon>Psychidae</taxon>
        <taxon>Oiketicinae</taxon>
        <taxon>Eumeta</taxon>
    </lineage>
</organism>
<accession>A0A4C1T763</accession>
<keyword evidence="3" id="KW-1185">Reference proteome</keyword>
<evidence type="ECO:0000256" key="1">
    <source>
        <dbReference type="SAM" id="MobiDB-lite"/>
    </source>
</evidence>
<protein>
    <submittedName>
        <fullName evidence="2">Uncharacterized protein</fullName>
    </submittedName>
</protein>
<gene>
    <name evidence="2" type="ORF">EVAR_5814_1</name>
</gene>
<evidence type="ECO:0000313" key="2">
    <source>
        <dbReference type="EMBL" id="GBP09390.1"/>
    </source>
</evidence>
<evidence type="ECO:0000313" key="3">
    <source>
        <dbReference type="Proteomes" id="UP000299102"/>
    </source>
</evidence>
<proteinExistence type="predicted"/>
<dbReference type="Proteomes" id="UP000299102">
    <property type="component" value="Unassembled WGS sequence"/>
</dbReference>
<feature type="region of interest" description="Disordered" evidence="1">
    <location>
        <begin position="25"/>
        <end position="58"/>
    </location>
</feature>
<dbReference type="AlphaFoldDB" id="A0A4C1T763"/>
<comment type="caution">
    <text evidence="2">The sequence shown here is derived from an EMBL/GenBank/DDBJ whole genome shotgun (WGS) entry which is preliminary data.</text>
</comment>
<feature type="region of interest" description="Disordered" evidence="1">
    <location>
        <begin position="195"/>
        <end position="216"/>
    </location>
</feature>
<name>A0A4C1T763_EUMVA</name>
<dbReference type="EMBL" id="BGZK01000035">
    <property type="protein sequence ID" value="GBP09390.1"/>
    <property type="molecule type" value="Genomic_DNA"/>
</dbReference>